<reference evidence="1 2" key="1">
    <citation type="journal article" date="2015" name="Stand. Genomic Sci.">
        <title>Genomic Encyclopedia of Bacterial and Archaeal Type Strains, Phase III: the genomes of soil and plant-associated and newly described type strains.</title>
        <authorList>
            <person name="Whitman W.B."/>
            <person name="Woyke T."/>
            <person name="Klenk H.P."/>
            <person name="Zhou Y."/>
            <person name="Lilburn T.G."/>
            <person name="Beck B.J."/>
            <person name="De Vos P."/>
            <person name="Vandamme P."/>
            <person name="Eisen J.A."/>
            <person name="Garrity G."/>
            <person name="Hugenholtz P."/>
            <person name="Kyrpides N.C."/>
        </authorList>
    </citation>
    <scope>NUCLEOTIDE SEQUENCE [LARGE SCALE GENOMIC DNA]</scope>
    <source>
        <strain evidence="1 2">VKM Ac-2541</strain>
    </source>
</reference>
<evidence type="ECO:0000313" key="2">
    <source>
        <dbReference type="Proteomes" id="UP000295573"/>
    </source>
</evidence>
<proteinExistence type="predicted"/>
<dbReference type="Proteomes" id="UP000295573">
    <property type="component" value="Unassembled WGS sequence"/>
</dbReference>
<protein>
    <submittedName>
        <fullName evidence="1">Uncharacterized protein</fullName>
    </submittedName>
</protein>
<keyword evidence="2" id="KW-1185">Reference proteome</keyword>
<organism evidence="1 2">
    <name type="scientific">Kribbella antiqua</name>
    <dbReference type="NCBI Taxonomy" id="2512217"/>
    <lineage>
        <taxon>Bacteria</taxon>
        <taxon>Bacillati</taxon>
        <taxon>Actinomycetota</taxon>
        <taxon>Actinomycetes</taxon>
        <taxon>Propionibacteriales</taxon>
        <taxon>Kribbellaceae</taxon>
        <taxon>Kribbella</taxon>
    </lineage>
</organism>
<dbReference type="AlphaFoldDB" id="A0A4R2INV3"/>
<evidence type="ECO:0000313" key="1">
    <source>
        <dbReference type="EMBL" id="TCO46066.1"/>
    </source>
</evidence>
<name>A0A4R2INV3_9ACTN</name>
<accession>A0A4R2INV3</accession>
<dbReference type="InterPro" id="IPR029052">
    <property type="entry name" value="Metallo-depent_PP-like"/>
</dbReference>
<gene>
    <name evidence="1" type="ORF">EV646_10787</name>
</gene>
<dbReference type="EMBL" id="SLWR01000007">
    <property type="protein sequence ID" value="TCO46066.1"/>
    <property type="molecule type" value="Genomic_DNA"/>
</dbReference>
<dbReference type="SUPFAM" id="SSF56300">
    <property type="entry name" value="Metallo-dependent phosphatases"/>
    <property type="match status" value="1"/>
</dbReference>
<dbReference type="Gene3D" id="3.60.21.10">
    <property type="match status" value="1"/>
</dbReference>
<comment type="caution">
    <text evidence="1">The sequence shown here is derived from an EMBL/GenBank/DDBJ whole genome shotgun (WGS) entry which is preliminary data.</text>
</comment>
<sequence length="130" mass="14175">MLADIEGFENADATGDGPIPTVVGYADTHDPFYENDLGRTLFNIGSVGNSLSDPTPVYAILEGVPDSPTPAPFSIQFVRVPYDAHAELEVARTLGMPELAGYEAEIIHGLYRGDLYADQPRTYHRHPRTA</sequence>